<organism evidence="3 4">
    <name type="scientific">Hansschlegelia plantiphila</name>
    <dbReference type="NCBI Taxonomy" id="374655"/>
    <lineage>
        <taxon>Bacteria</taxon>
        <taxon>Pseudomonadati</taxon>
        <taxon>Pseudomonadota</taxon>
        <taxon>Alphaproteobacteria</taxon>
        <taxon>Hyphomicrobiales</taxon>
        <taxon>Methylopilaceae</taxon>
        <taxon>Hansschlegelia</taxon>
    </lineage>
</organism>
<sequence>MAFFIATMSHPDGDGWNRHLDAHVAYLKELVAEGSLRASGRLVGTPLRSGFLIFTVADRTKAEALVAADPFAVEGLIESLTITEWDPLFGAFAAESSGHLPGLPSPFLQEA</sequence>
<reference evidence="3" key="1">
    <citation type="journal article" date="2014" name="Int. J. Syst. Evol. Microbiol.">
        <title>Complete genome sequence of Corynebacterium casei LMG S-19264T (=DSM 44701T), isolated from a smear-ripened cheese.</title>
        <authorList>
            <consortium name="US DOE Joint Genome Institute (JGI-PGF)"/>
            <person name="Walter F."/>
            <person name="Albersmeier A."/>
            <person name="Kalinowski J."/>
            <person name="Ruckert C."/>
        </authorList>
    </citation>
    <scope>NUCLEOTIDE SEQUENCE</scope>
    <source>
        <strain evidence="3">VKM B-2347</strain>
    </source>
</reference>
<keyword evidence="4" id="KW-1185">Reference proteome</keyword>
<dbReference type="Proteomes" id="UP001143372">
    <property type="component" value="Unassembled WGS sequence"/>
</dbReference>
<dbReference type="EMBL" id="BSFI01000006">
    <property type="protein sequence ID" value="GLK67474.1"/>
    <property type="molecule type" value="Genomic_DNA"/>
</dbReference>
<dbReference type="PANTHER" id="PTHR37828">
    <property type="entry name" value="GSR2449 PROTEIN"/>
    <property type="match status" value="1"/>
</dbReference>
<evidence type="ECO:0000313" key="3">
    <source>
        <dbReference type="EMBL" id="GLK67474.1"/>
    </source>
</evidence>
<gene>
    <name evidence="3" type="ORF">GCM10008179_11120</name>
</gene>
<accession>A0A9W6J153</accession>
<dbReference type="PANTHER" id="PTHR37828:SF1">
    <property type="entry name" value="YCII-RELATED DOMAIN-CONTAINING PROTEIN"/>
    <property type="match status" value="1"/>
</dbReference>
<name>A0A9W6J153_9HYPH</name>
<dbReference type="RefSeq" id="WP_271167729.1">
    <property type="nucleotide sequence ID" value="NZ_BSFI01000006.1"/>
</dbReference>
<comment type="similarity">
    <text evidence="1">Belongs to the YciI family.</text>
</comment>
<evidence type="ECO:0000313" key="4">
    <source>
        <dbReference type="Proteomes" id="UP001143372"/>
    </source>
</evidence>
<dbReference type="AlphaFoldDB" id="A0A9W6J153"/>
<proteinExistence type="inferred from homology"/>
<dbReference type="InterPro" id="IPR005545">
    <property type="entry name" value="YCII"/>
</dbReference>
<dbReference type="InterPro" id="IPR011008">
    <property type="entry name" value="Dimeric_a/b-barrel"/>
</dbReference>
<reference evidence="3" key="2">
    <citation type="submission" date="2023-01" db="EMBL/GenBank/DDBJ databases">
        <authorList>
            <person name="Sun Q."/>
            <person name="Evtushenko L."/>
        </authorList>
    </citation>
    <scope>NUCLEOTIDE SEQUENCE</scope>
    <source>
        <strain evidence="3">VKM B-2347</strain>
    </source>
</reference>
<comment type="caution">
    <text evidence="3">The sequence shown here is derived from an EMBL/GenBank/DDBJ whole genome shotgun (WGS) entry which is preliminary data.</text>
</comment>
<dbReference type="Gene3D" id="3.30.70.1060">
    <property type="entry name" value="Dimeric alpha+beta barrel"/>
    <property type="match status" value="1"/>
</dbReference>
<evidence type="ECO:0000259" key="2">
    <source>
        <dbReference type="Pfam" id="PF03795"/>
    </source>
</evidence>
<dbReference type="SUPFAM" id="SSF54909">
    <property type="entry name" value="Dimeric alpha+beta barrel"/>
    <property type="match status" value="1"/>
</dbReference>
<dbReference type="Pfam" id="PF03795">
    <property type="entry name" value="YCII"/>
    <property type="match status" value="1"/>
</dbReference>
<evidence type="ECO:0000256" key="1">
    <source>
        <dbReference type="ARBA" id="ARBA00007689"/>
    </source>
</evidence>
<feature type="domain" description="YCII-related" evidence="2">
    <location>
        <begin position="15"/>
        <end position="85"/>
    </location>
</feature>
<protein>
    <recommendedName>
        <fullName evidence="2">YCII-related domain-containing protein</fullName>
    </recommendedName>
</protein>